<organism evidence="9 10">
    <name type="scientific">Auxenochlorella protothecoides</name>
    <name type="common">Green microalga</name>
    <name type="synonym">Chlorella protothecoides</name>
    <dbReference type="NCBI Taxonomy" id="3075"/>
    <lineage>
        <taxon>Eukaryota</taxon>
        <taxon>Viridiplantae</taxon>
        <taxon>Chlorophyta</taxon>
        <taxon>core chlorophytes</taxon>
        <taxon>Trebouxiophyceae</taxon>
        <taxon>Chlorellales</taxon>
        <taxon>Chlorellaceae</taxon>
        <taxon>Auxenochlorella</taxon>
    </lineage>
</organism>
<reference evidence="9 10" key="1">
    <citation type="journal article" date="2014" name="BMC Genomics">
        <title>Oil accumulation mechanisms of the oleaginous microalga Chlorella protothecoides revealed through its genome, transcriptomes, and proteomes.</title>
        <authorList>
            <person name="Gao C."/>
            <person name="Wang Y."/>
            <person name="Shen Y."/>
            <person name="Yan D."/>
            <person name="He X."/>
            <person name="Dai J."/>
            <person name="Wu Q."/>
        </authorList>
    </citation>
    <scope>NUCLEOTIDE SEQUENCE [LARGE SCALE GENOMIC DNA]</scope>
    <source>
        <strain evidence="9 10">0710</strain>
    </source>
</reference>
<evidence type="ECO:0000256" key="2">
    <source>
        <dbReference type="ARBA" id="ARBA00004496"/>
    </source>
</evidence>
<evidence type="ECO:0000313" key="10">
    <source>
        <dbReference type="Proteomes" id="UP000028924"/>
    </source>
</evidence>
<comment type="subcellular location">
    <subcellularLocation>
        <location evidence="2">Cytoplasm</location>
    </subcellularLocation>
    <subcellularLocation>
        <location evidence="1">Nucleus</location>
    </subcellularLocation>
</comment>
<dbReference type="PANTHER" id="PTHR13339">
    <property type="entry name" value="COP9 SIGNALOSOME COMPLEX SUBUNIT 8"/>
    <property type="match status" value="1"/>
</dbReference>
<dbReference type="eggNOG" id="KOG4414">
    <property type="taxonomic scope" value="Eukaryota"/>
</dbReference>
<evidence type="ECO:0000259" key="8">
    <source>
        <dbReference type="PROSITE" id="PS50250"/>
    </source>
</evidence>
<name>A0A087SE86_AUXPR</name>
<dbReference type="GO" id="GO:0000338">
    <property type="term" value="P:protein deneddylation"/>
    <property type="evidence" value="ECO:0007669"/>
    <property type="project" value="InterPro"/>
</dbReference>
<comment type="similarity">
    <text evidence="3">Belongs to the CSN8 family.</text>
</comment>
<dbReference type="Proteomes" id="UP000028924">
    <property type="component" value="Unassembled WGS sequence"/>
</dbReference>
<keyword evidence="6" id="KW-0736">Signalosome</keyword>
<keyword evidence="5" id="KW-0963">Cytoplasm</keyword>
<dbReference type="Gene3D" id="1.25.40.990">
    <property type="match status" value="1"/>
</dbReference>
<dbReference type="InterPro" id="IPR000717">
    <property type="entry name" value="PCI_dom"/>
</dbReference>
<dbReference type="AlphaFoldDB" id="A0A087SE86"/>
<evidence type="ECO:0000256" key="3">
    <source>
        <dbReference type="ARBA" id="ARBA00008252"/>
    </source>
</evidence>
<evidence type="ECO:0000256" key="5">
    <source>
        <dbReference type="ARBA" id="ARBA00022490"/>
    </source>
</evidence>
<evidence type="ECO:0000256" key="6">
    <source>
        <dbReference type="ARBA" id="ARBA00022790"/>
    </source>
</evidence>
<dbReference type="GO" id="GO:0008180">
    <property type="term" value="C:COP9 signalosome"/>
    <property type="evidence" value="ECO:0007669"/>
    <property type="project" value="UniProtKB-KW"/>
</dbReference>
<sequence length="162" mass="17859">WPHALHMLALMYSNRLEDARFLYKRCPPHVRDSQPQLQAAFRALQFLWQRDYAGLWPLLRSGWDPHQATLVRGIASNLREHVLRLVATAYSTISLQALAGALGATLPEAQQEAAAHGWELTNAPSGGAWVRIPPKEAAGDPVAPDAATLQRLASYVLHLEAA</sequence>
<dbReference type="GO" id="GO:0005737">
    <property type="term" value="C:cytoplasm"/>
    <property type="evidence" value="ECO:0007669"/>
    <property type="project" value="UniProtKB-SubCell"/>
</dbReference>
<keyword evidence="10" id="KW-1185">Reference proteome</keyword>
<dbReference type="RefSeq" id="XP_011396921.1">
    <property type="nucleotide sequence ID" value="XM_011398619.1"/>
</dbReference>
<dbReference type="InterPro" id="IPR033464">
    <property type="entry name" value="CSN8_PSD8_EIF3K"/>
</dbReference>
<dbReference type="STRING" id="3075.A0A087SE86"/>
<evidence type="ECO:0000256" key="1">
    <source>
        <dbReference type="ARBA" id="ARBA00004123"/>
    </source>
</evidence>
<dbReference type="InterPro" id="IPR033205">
    <property type="entry name" value="COP9_CSN8"/>
</dbReference>
<dbReference type="OrthoDB" id="5351233at2759"/>
<evidence type="ECO:0000256" key="7">
    <source>
        <dbReference type="ARBA" id="ARBA00023242"/>
    </source>
</evidence>
<feature type="non-terminal residue" evidence="9">
    <location>
        <position position="1"/>
    </location>
</feature>
<evidence type="ECO:0000313" key="9">
    <source>
        <dbReference type="EMBL" id="KFM24040.1"/>
    </source>
</evidence>
<feature type="domain" description="PCI" evidence="8">
    <location>
        <begin position="1"/>
        <end position="162"/>
    </location>
</feature>
<protein>
    <recommendedName>
        <fullName evidence="4">COP9 signalosome complex subunit 8</fullName>
    </recommendedName>
</protein>
<dbReference type="EMBL" id="KL662104">
    <property type="protein sequence ID" value="KFM24040.1"/>
    <property type="molecule type" value="Genomic_DNA"/>
</dbReference>
<dbReference type="GeneID" id="23611615"/>
<dbReference type="Pfam" id="PF10075">
    <property type="entry name" value="CSN8_PSD8_EIF3K"/>
    <property type="match status" value="1"/>
</dbReference>
<evidence type="ECO:0000256" key="4">
    <source>
        <dbReference type="ARBA" id="ARBA00014875"/>
    </source>
</evidence>
<dbReference type="PANTHER" id="PTHR13339:SF0">
    <property type="entry name" value="COP9 SIGNALOSOME COMPLEX SUBUNIT 8"/>
    <property type="match status" value="1"/>
</dbReference>
<proteinExistence type="inferred from homology"/>
<keyword evidence="7" id="KW-0539">Nucleus</keyword>
<dbReference type="GO" id="GO:0010387">
    <property type="term" value="P:COP9 signalosome assembly"/>
    <property type="evidence" value="ECO:0007669"/>
    <property type="project" value="InterPro"/>
</dbReference>
<dbReference type="KEGG" id="apro:F751_0224"/>
<accession>A0A087SE86</accession>
<gene>
    <name evidence="9" type="ORF">F751_0224</name>
</gene>
<dbReference type="PROSITE" id="PS50250">
    <property type="entry name" value="PCI"/>
    <property type="match status" value="1"/>
</dbReference>